<feature type="transmembrane region" description="Helical" evidence="6">
    <location>
        <begin position="214"/>
        <end position="232"/>
    </location>
</feature>
<dbReference type="AlphaFoldDB" id="A0A0W1ADG5"/>
<name>A0A0W1ADG5_9GAMM</name>
<dbReference type="Proteomes" id="UP000054729">
    <property type="component" value="Unassembled WGS sequence"/>
</dbReference>
<evidence type="ECO:0000256" key="3">
    <source>
        <dbReference type="ARBA" id="ARBA00022692"/>
    </source>
</evidence>
<keyword evidence="5 6" id="KW-0472">Membrane</keyword>
<keyword evidence="4 6" id="KW-1133">Transmembrane helix</keyword>
<gene>
    <name evidence="7" type="ORF">Lwal_1455</name>
</gene>
<accession>A0A0W1ADG5</accession>
<keyword evidence="6" id="KW-0592">Phosphate transport</keyword>
<evidence type="ECO:0000256" key="6">
    <source>
        <dbReference type="RuleBase" id="RU363058"/>
    </source>
</evidence>
<feature type="transmembrane region" description="Helical" evidence="6">
    <location>
        <begin position="181"/>
        <end position="202"/>
    </location>
</feature>
<evidence type="ECO:0000256" key="1">
    <source>
        <dbReference type="ARBA" id="ARBA00004141"/>
    </source>
</evidence>
<reference evidence="7 8" key="1">
    <citation type="submission" date="2015-11" db="EMBL/GenBank/DDBJ databases">
        <title>Genomic analysis of 38 Legionella species identifies large and diverse effector repertoires.</title>
        <authorList>
            <person name="Burstein D."/>
            <person name="Amaro F."/>
            <person name="Zusman T."/>
            <person name="Lifshitz Z."/>
            <person name="Cohen O."/>
            <person name="Gilbert J.A."/>
            <person name="Pupko T."/>
            <person name="Shuman H.A."/>
            <person name="Segal G."/>
        </authorList>
    </citation>
    <scope>NUCLEOTIDE SEQUENCE [LARGE SCALE GENOMIC DNA]</scope>
    <source>
        <strain evidence="7 8">ATCC 51914</strain>
    </source>
</reference>
<dbReference type="InterPro" id="IPR001204">
    <property type="entry name" value="Phos_transporter"/>
</dbReference>
<dbReference type="OrthoDB" id="9779554at2"/>
<dbReference type="GO" id="GO:0035435">
    <property type="term" value="P:phosphate ion transmembrane transport"/>
    <property type="evidence" value="ECO:0007669"/>
    <property type="project" value="TreeGrafter"/>
</dbReference>
<dbReference type="RefSeq" id="WP_058480153.1">
    <property type="nucleotide sequence ID" value="NZ_CAAAIQ010000016.1"/>
</dbReference>
<proteinExistence type="inferred from homology"/>
<dbReference type="GO" id="GO:0005315">
    <property type="term" value="F:phosphate transmembrane transporter activity"/>
    <property type="evidence" value="ECO:0007669"/>
    <property type="project" value="InterPro"/>
</dbReference>
<feature type="transmembrane region" description="Helical" evidence="6">
    <location>
        <begin position="339"/>
        <end position="360"/>
    </location>
</feature>
<keyword evidence="3 6" id="KW-0812">Transmembrane</keyword>
<feature type="transmembrane region" description="Helical" evidence="6">
    <location>
        <begin position="84"/>
        <end position="103"/>
    </location>
</feature>
<comment type="similarity">
    <text evidence="6">Belongs to the inorganic phosphate transporter (PiT) (TC 2.A.20) family.</text>
</comment>
<feature type="transmembrane region" description="Helical" evidence="6">
    <location>
        <begin position="6"/>
        <end position="24"/>
    </location>
</feature>
<feature type="transmembrane region" description="Helical" evidence="6">
    <location>
        <begin position="115"/>
        <end position="135"/>
    </location>
</feature>
<feature type="transmembrane region" description="Helical" evidence="6">
    <location>
        <begin position="366"/>
        <end position="387"/>
    </location>
</feature>
<feature type="transmembrane region" description="Helical" evidence="6">
    <location>
        <begin position="141"/>
        <end position="160"/>
    </location>
</feature>
<dbReference type="PANTHER" id="PTHR11101:SF80">
    <property type="entry name" value="PHOSPHATE TRANSPORTER"/>
    <property type="match status" value="1"/>
</dbReference>
<dbReference type="GO" id="GO:0016020">
    <property type="term" value="C:membrane"/>
    <property type="evidence" value="ECO:0007669"/>
    <property type="project" value="UniProtKB-SubCell"/>
</dbReference>
<evidence type="ECO:0000256" key="2">
    <source>
        <dbReference type="ARBA" id="ARBA00022448"/>
    </source>
</evidence>
<evidence type="ECO:0000256" key="4">
    <source>
        <dbReference type="ARBA" id="ARBA00022989"/>
    </source>
</evidence>
<dbReference type="Pfam" id="PF01384">
    <property type="entry name" value="PHO4"/>
    <property type="match status" value="1"/>
</dbReference>
<dbReference type="EMBL" id="LNZB01000036">
    <property type="protein sequence ID" value="KTD79383.1"/>
    <property type="molecule type" value="Genomic_DNA"/>
</dbReference>
<feature type="transmembrane region" description="Helical" evidence="6">
    <location>
        <begin position="45"/>
        <end position="64"/>
    </location>
</feature>
<dbReference type="PANTHER" id="PTHR11101">
    <property type="entry name" value="PHOSPHATE TRANSPORTER"/>
    <property type="match status" value="1"/>
</dbReference>
<evidence type="ECO:0000313" key="7">
    <source>
        <dbReference type="EMBL" id="KTD79383.1"/>
    </source>
</evidence>
<protein>
    <recommendedName>
        <fullName evidence="6">Phosphate transporter</fullName>
    </recommendedName>
</protein>
<feature type="transmembrane region" description="Helical" evidence="6">
    <location>
        <begin position="300"/>
        <end position="319"/>
    </location>
</feature>
<keyword evidence="8" id="KW-1185">Reference proteome</keyword>
<comment type="caution">
    <text evidence="7">The sequence shown here is derived from an EMBL/GenBank/DDBJ whole genome shotgun (WGS) entry which is preliminary data.</text>
</comment>
<dbReference type="STRING" id="66969.Lwal_1455"/>
<comment type="subcellular location">
    <subcellularLocation>
        <location evidence="1 6">Membrane</location>
        <topology evidence="1 6">Multi-pass membrane protein</topology>
    </subcellularLocation>
</comment>
<feature type="transmembrane region" description="Helical" evidence="6">
    <location>
        <begin position="394"/>
        <end position="416"/>
    </location>
</feature>
<sequence length="417" mass="44590">MDYSILFVISALVLCFMMTWGVGANDLANVMSTTMGSKAVTVRQAMLIAIVFEFAGAFLGGGGVTETMRDGIISSSQLSNEPLILIEGMLGVLFACTIWMNLASYLGVPVSITNALVGSMVGFGTVVLGTDAIHWHKVTNIAIGWVTSPVISGITAYALFISIQQTIFVKTNPLVKAKLYIPIYLFLIGSILSFITVFKGLNHFDIHLNFKQDLAVTLATSIIITITGMVFIKRIPEHHKIRRRERFIQVEKYFAILMAMTACAMAFAHGSNDVALAVGPLSIVYSLVMNSHQTFDANNYPAWIILLGCVGVVTGLLMYGRKVIETVGSSITALTPSRAFAATLAAATTVVVATSTGTPVSATQALVGAVLGVGLARGIGALNLIVIRNIFMSWVLTLPAASILTIVSYKLLHYLIG</sequence>
<evidence type="ECO:0000313" key="8">
    <source>
        <dbReference type="Proteomes" id="UP000054729"/>
    </source>
</evidence>
<feature type="transmembrane region" description="Helical" evidence="6">
    <location>
        <begin position="253"/>
        <end position="271"/>
    </location>
</feature>
<dbReference type="PATRIC" id="fig|66969.6.peg.1592"/>
<evidence type="ECO:0000256" key="5">
    <source>
        <dbReference type="ARBA" id="ARBA00023136"/>
    </source>
</evidence>
<organism evidence="7 8">
    <name type="scientific">Legionella waltersii</name>
    <dbReference type="NCBI Taxonomy" id="66969"/>
    <lineage>
        <taxon>Bacteria</taxon>
        <taxon>Pseudomonadati</taxon>
        <taxon>Pseudomonadota</taxon>
        <taxon>Gammaproteobacteria</taxon>
        <taxon>Legionellales</taxon>
        <taxon>Legionellaceae</taxon>
        <taxon>Legionella</taxon>
    </lineage>
</organism>
<keyword evidence="2 6" id="KW-0813">Transport</keyword>